<evidence type="ECO:0000313" key="6">
    <source>
        <dbReference type="EMBL" id="OAI16942.1"/>
    </source>
</evidence>
<dbReference type="GO" id="GO:0046872">
    <property type="term" value="F:metal ion binding"/>
    <property type="evidence" value="ECO:0007669"/>
    <property type="project" value="UniProtKB-KW"/>
</dbReference>
<evidence type="ECO:0000313" key="7">
    <source>
        <dbReference type="Proteomes" id="UP000078476"/>
    </source>
</evidence>
<keyword evidence="2" id="KW-0479">Metal-binding</keyword>
<name>A0A177NGG1_9GAMM</name>
<reference evidence="6 7" key="1">
    <citation type="submission" date="2016-03" db="EMBL/GenBank/DDBJ databases">
        <authorList>
            <person name="Ploux O."/>
        </authorList>
    </citation>
    <scope>NUCLEOTIDE SEQUENCE [LARGE SCALE GENOMIC DNA]</scope>
    <source>
        <strain evidence="6 7">R-45370</strain>
    </source>
</reference>
<evidence type="ECO:0000256" key="1">
    <source>
        <dbReference type="ARBA" id="ARBA00022714"/>
    </source>
</evidence>
<dbReference type="AlphaFoldDB" id="A0A177NGG1"/>
<gene>
    <name evidence="6" type="ORF">A1359_07060</name>
</gene>
<dbReference type="Pfam" id="PF00355">
    <property type="entry name" value="Rieske"/>
    <property type="match status" value="1"/>
</dbReference>
<keyword evidence="7" id="KW-1185">Reference proteome</keyword>
<keyword evidence="1" id="KW-0001">2Fe-2S</keyword>
<dbReference type="STRING" id="980561.A1359_07060"/>
<evidence type="ECO:0000259" key="5">
    <source>
        <dbReference type="PROSITE" id="PS51296"/>
    </source>
</evidence>
<dbReference type="EMBL" id="LUUI01000092">
    <property type="protein sequence ID" value="OAI16942.1"/>
    <property type="molecule type" value="Genomic_DNA"/>
</dbReference>
<sequence length="134" mass="15111">MQILPAEALAEKAFLTVDVRLNSTSTRSSQANVVVFRYLGRVYAYVNHCMHMHKPLNCQQDAIFDAERRWLRCSMHGFIFEPETGVCISPVCEGQALQAIKVIEQDGMIVFKEKYLQILTVNLPKPAVSGVSHD</sequence>
<dbReference type="SUPFAM" id="SSF50022">
    <property type="entry name" value="ISP domain"/>
    <property type="match status" value="1"/>
</dbReference>
<evidence type="ECO:0000256" key="2">
    <source>
        <dbReference type="ARBA" id="ARBA00022723"/>
    </source>
</evidence>
<accession>A0A177NGG1</accession>
<dbReference type="RefSeq" id="WP_066980745.1">
    <property type="nucleotide sequence ID" value="NZ_LUUI01000092.1"/>
</dbReference>
<dbReference type="OrthoDB" id="9794779at2"/>
<dbReference type="PROSITE" id="PS51296">
    <property type="entry name" value="RIESKE"/>
    <property type="match status" value="1"/>
</dbReference>
<comment type="caution">
    <text evidence="6">The sequence shown here is derived from an EMBL/GenBank/DDBJ whole genome shotgun (WGS) entry which is preliminary data.</text>
</comment>
<evidence type="ECO:0000256" key="4">
    <source>
        <dbReference type="ARBA" id="ARBA00023014"/>
    </source>
</evidence>
<keyword evidence="3" id="KW-0408">Iron</keyword>
<protein>
    <submittedName>
        <fullName evidence="6">Rieske (2Fe-2S) protein</fullName>
    </submittedName>
</protein>
<dbReference type="Gene3D" id="2.102.10.10">
    <property type="entry name" value="Rieske [2Fe-2S] iron-sulphur domain"/>
    <property type="match status" value="1"/>
</dbReference>
<dbReference type="Proteomes" id="UP000078476">
    <property type="component" value="Unassembled WGS sequence"/>
</dbReference>
<dbReference type="PANTHER" id="PTHR40261:SF1">
    <property type="entry name" value="RIESKE DOMAIN-CONTAINING PROTEIN"/>
    <property type="match status" value="1"/>
</dbReference>
<dbReference type="InterPro" id="IPR036922">
    <property type="entry name" value="Rieske_2Fe-2S_sf"/>
</dbReference>
<organism evidence="6 7">
    <name type="scientific">Methylomonas lenta</name>
    <dbReference type="NCBI Taxonomy" id="980561"/>
    <lineage>
        <taxon>Bacteria</taxon>
        <taxon>Pseudomonadati</taxon>
        <taxon>Pseudomonadota</taxon>
        <taxon>Gammaproteobacteria</taxon>
        <taxon>Methylococcales</taxon>
        <taxon>Methylococcaceae</taxon>
        <taxon>Methylomonas</taxon>
    </lineage>
</organism>
<dbReference type="GO" id="GO:0051537">
    <property type="term" value="F:2 iron, 2 sulfur cluster binding"/>
    <property type="evidence" value="ECO:0007669"/>
    <property type="project" value="UniProtKB-KW"/>
</dbReference>
<keyword evidence="4" id="KW-0411">Iron-sulfur</keyword>
<dbReference type="InterPro" id="IPR017941">
    <property type="entry name" value="Rieske_2Fe-2S"/>
</dbReference>
<proteinExistence type="predicted"/>
<evidence type="ECO:0000256" key="3">
    <source>
        <dbReference type="ARBA" id="ARBA00023004"/>
    </source>
</evidence>
<dbReference type="PANTHER" id="PTHR40261">
    <property type="match status" value="1"/>
</dbReference>
<feature type="domain" description="Rieske" evidence="5">
    <location>
        <begin position="16"/>
        <end position="111"/>
    </location>
</feature>